<dbReference type="SMART" id="SM00181">
    <property type="entry name" value="EGF"/>
    <property type="match status" value="5"/>
</dbReference>
<feature type="active site" evidence="15">
    <location>
        <position position="146"/>
    </location>
</feature>
<dbReference type="InterPro" id="IPR011042">
    <property type="entry name" value="6-blade_b-propeller_TolB-like"/>
</dbReference>
<feature type="disulfide bond" evidence="13">
    <location>
        <begin position="1001"/>
        <end position="1019"/>
    </location>
</feature>
<dbReference type="InterPro" id="IPR051221">
    <property type="entry name" value="LDLR-related"/>
</dbReference>
<keyword evidence="3" id="KW-0245">EGF-like domain</keyword>
<evidence type="ECO:0000256" key="9">
    <source>
        <dbReference type="ARBA" id="ARBA00023136"/>
    </source>
</evidence>
<dbReference type="InterPro" id="IPR001506">
    <property type="entry name" value="Peptidase_M12A"/>
</dbReference>
<feature type="binding site" evidence="15">
    <location>
        <position position="149"/>
    </location>
    <ligand>
        <name>Zn(2+)</name>
        <dbReference type="ChEBI" id="CHEBI:29105"/>
        <note>catalytic</note>
    </ligand>
</feature>
<dbReference type="Gene3D" id="2.10.25.10">
    <property type="entry name" value="Laminin"/>
    <property type="match status" value="1"/>
</dbReference>
<dbReference type="GO" id="GO:0005509">
    <property type="term" value="F:calcium ion binding"/>
    <property type="evidence" value="ECO:0007669"/>
    <property type="project" value="InterPro"/>
</dbReference>
<keyword evidence="6" id="KW-0732">Signal</keyword>
<dbReference type="PROSITE" id="PS01187">
    <property type="entry name" value="EGF_CA"/>
    <property type="match status" value="1"/>
</dbReference>
<feature type="disulfide bond" evidence="13">
    <location>
        <begin position="1163"/>
        <end position="1178"/>
    </location>
</feature>
<feature type="disulfide bond" evidence="13">
    <location>
        <begin position="1013"/>
        <end position="1028"/>
    </location>
</feature>
<dbReference type="GO" id="GO:0006508">
    <property type="term" value="P:proteolysis"/>
    <property type="evidence" value="ECO:0007669"/>
    <property type="project" value="UniProtKB-KW"/>
</dbReference>
<keyword evidence="15" id="KW-0479">Metal-binding</keyword>
<keyword evidence="4" id="KW-0254">Endocytosis</keyword>
<evidence type="ECO:0000256" key="14">
    <source>
        <dbReference type="PROSITE-ProRule" id="PRU00461"/>
    </source>
</evidence>
<keyword evidence="2" id="KW-1003">Cell membrane</keyword>
<dbReference type="InterPro" id="IPR000742">
    <property type="entry name" value="EGF"/>
</dbReference>
<evidence type="ECO:0000256" key="5">
    <source>
        <dbReference type="ARBA" id="ARBA00022692"/>
    </source>
</evidence>
<keyword evidence="15" id="KW-0378">Hydrolase</keyword>
<evidence type="ECO:0000256" key="1">
    <source>
        <dbReference type="ARBA" id="ARBA00004251"/>
    </source>
</evidence>
<dbReference type="PROSITE" id="PS50068">
    <property type="entry name" value="LDLRA_2"/>
    <property type="match status" value="7"/>
</dbReference>
<evidence type="ECO:0000256" key="6">
    <source>
        <dbReference type="ARBA" id="ARBA00022729"/>
    </source>
</evidence>
<dbReference type="FunFam" id="2.120.10.30:FF:000241">
    <property type="entry name" value="Low-density lipoprotein receptor-related protein 6"/>
    <property type="match status" value="1"/>
</dbReference>
<evidence type="ECO:0000259" key="17">
    <source>
        <dbReference type="PROSITE" id="PS51864"/>
    </source>
</evidence>
<feature type="transmembrane region" description="Helical" evidence="16">
    <location>
        <begin position="6"/>
        <end position="24"/>
    </location>
</feature>
<feature type="disulfide bond" evidence="13">
    <location>
        <begin position="1203"/>
        <end position="1218"/>
    </location>
</feature>
<dbReference type="GO" id="GO:0016324">
    <property type="term" value="C:apical plasma membrane"/>
    <property type="evidence" value="ECO:0007669"/>
    <property type="project" value="TreeGrafter"/>
</dbReference>
<evidence type="ECO:0000256" key="13">
    <source>
        <dbReference type="PROSITE-ProRule" id="PRU00124"/>
    </source>
</evidence>
<keyword evidence="12" id="KW-0325">Glycoprotein</keyword>
<keyword evidence="15" id="KW-0862">Zinc</keyword>
<keyword evidence="15" id="KW-0645">Protease</keyword>
<dbReference type="CDD" id="cd00054">
    <property type="entry name" value="EGF_CA"/>
    <property type="match status" value="1"/>
</dbReference>
<dbReference type="InterPro" id="IPR000033">
    <property type="entry name" value="LDLR_classB_rpt"/>
</dbReference>
<name>A0AAF5CYG1_STRER</name>
<dbReference type="FunFam" id="2.10.25.10:FF:000009">
    <property type="entry name" value="Low-density lipoprotein receptor isoform 1"/>
    <property type="match status" value="1"/>
</dbReference>
<feature type="domain" description="Peptidase M12A" evidence="17">
    <location>
        <begin position="48"/>
        <end position="255"/>
    </location>
</feature>
<dbReference type="InterPro" id="IPR002172">
    <property type="entry name" value="LDrepeatLR_classA_rpt"/>
</dbReference>
<evidence type="ECO:0000256" key="11">
    <source>
        <dbReference type="ARBA" id="ARBA00023170"/>
    </source>
</evidence>
<dbReference type="PROSITE" id="PS01209">
    <property type="entry name" value="LDLRA_1"/>
    <property type="match status" value="3"/>
</dbReference>
<dbReference type="AlphaFoldDB" id="A0AAF5CYG1"/>
<dbReference type="WBParaSite" id="TCONS_00003535.p1">
    <property type="protein sequence ID" value="TCONS_00003535.p1"/>
    <property type="gene ID" value="XLOC_003272"/>
</dbReference>
<keyword evidence="7" id="KW-0677">Repeat</keyword>
<protein>
    <submittedName>
        <fullName evidence="19">Metalloendopeptidase</fullName>
    </submittedName>
</protein>
<dbReference type="PANTHER" id="PTHR22722">
    <property type="entry name" value="LOW-DENSITY LIPOPROTEIN RECEPTOR-RELATED PROTEIN 2-RELATED"/>
    <property type="match status" value="1"/>
</dbReference>
<accession>A0AAF5CYG1</accession>
<dbReference type="PRINTS" id="PR00261">
    <property type="entry name" value="LDLRECEPTOR"/>
</dbReference>
<feature type="transmembrane region" description="Helical" evidence="16">
    <location>
        <begin position="1779"/>
        <end position="1805"/>
    </location>
</feature>
<dbReference type="GO" id="GO:0004222">
    <property type="term" value="F:metalloendopeptidase activity"/>
    <property type="evidence" value="ECO:0007669"/>
    <property type="project" value="UniProtKB-UniRule"/>
</dbReference>
<evidence type="ECO:0000256" key="8">
    <source>
        <dbReference type="ARBA" id="ARBA00022989"/>
    </source>
</evidence>
<keyword evidence="9 16" id="KW-0472">Membrane</keyword>
<dbReference type="SUPFAM" id="SSF63825">
    <property type="entry name" value="YWTD domain"/>
    <property type="match status" value="1"/>
</dbReference>
<evidence type="ECO:0000256" key="2">
    <source>
        <dbReference type="ARBA" id="ARBA00022475"/>
    </source>
</evidence>
<evidence type="ECO:0000256" key="4">
    <source>
        <dbReference type="ARBA" id="ARBA00022583"/>
    </source>
</evidence>
<dbReference type="SUPFAM" id="SSF57196">
    <property type="entry name" value="EGF/Laminin"/>
    <property type="match status" value="1"/>
</dbReference>
<dbReference type="InterPro" id="IPR024079">
    <property type="entry name" value="MetalloPept_cat_dom_sf"/>
</dbReference>
<dbReference type="Gene3D" id="4.10.400.10">
    <property type="entry name" value="Low-density Lipoprotein Receptor"/>
    <property type="match status" value="7"/>
</dbReference>
<dbReference type="GO" id="GO:0006898">
    <property type="term" value="P:receptor-mediated endocytosis"/>
    <property type="evidence" value="ECO:0007669"/>
    <property type="project" value="TreeGrafter"/>
</dbReference>
<feature type="disulfide bond" evidence="13">
    <location>
        <begin position="1144"/>
        <end position="1156"/>
    </location>
</feature>
<dbReference type="Proteomes" id="UP000035681">
    <property type="component" value="Unplaced"/>
</dbReference>
<keyword evidence="11" id="KW-0675">Receptor</keyword>
<feature type="repeat" description="LDL-receptor class B" evidence="14">
    <location>
        <begin position="1533"/>
        <end position="1575"/>
    </location>
</feature>
<feature type="disulfide bond" evidence="13">
    <location>
        <begin position="1151"/>
        <end position="1169"/>
    </location>
</feature>
<dbReference type="Pfam" id="PF01400">
    <property type="entry name" value="Astacin"/>
    <property type="match status" value="1"/>
</dbReference>
<keyword evidence="8 16" id="KW-1133">Transmembrane helix</keyword>
<proteinExistence type="predicted"/>
<dbReference type="SMART" id="SM00235">
    <property type="entry name" value="ZnMc"/>
    <property type="match status" value="1"/>
</dbReference>
<dbReference type="SMART" id="SM00179">
    <property type="entry name" value="EGF_CA"/>
    <property type="match status" value="1"/>
</dbReference>
<evidence type="ECO:0000256" key="10">
    <source>
        <dbReference type="ARBA" id="ARBA00023157"/>
    </source>
</evidence>
<evidence type="ECO:0000256" key="12">
    <source>
        <dbReference type="ARBA" id="ARBA00023180"/>
    </source>
</evidence>
<evidence type="ECO:0000256" key="7">
    <source>
        <dbReference type="ARBA" id="ARBA00022737"/>
    </source>
</evidence>
<dbReference type="InterPro" id="IPR023415">
    <property type="entry name" value="LDLR_class-A_CS"/>
</dbReference>
<evidence type="ECO:0000313" key="18">
    <source>
        <dbReference type="Proteomes" id="UP000035681"/>
    </source>
</evidence>
<dbReference type="CDD" id="cd00112">
    <property type="entry name" value="LDLa"/>
    <property type="match status" value="7"/>
</dbReference>
<comment type="cofactor">
    <cofactor evidence="15">
        <name>Zn(2+)</name>
        <dbReference type="ChEBI" id="CHEBI:29105"/>
    </cofactor>
    <text evidence="15">Binds 1 zinc ion per subunit.</text>
</comment>
<dbReference type="Gene3D" id="3.40.390.10">
    <property type="entry name" value="Collagenase (Catalytic Domain)"/>
    <property type="match status" value="1"/>
</dbReference>
<feature type="binding site" evidence="15">
    <location>
        <position position="145"/>
    </location>
    <ligand>
        <name>Zn(2+)</name>
        <dbReference type="ChEBI" id="CHEBI:29105"/>
        <note>catalytic</note>
    </ligand>
</feature>
<feature type="repeat" description="LDL-receptor class B" evidence="14">
    <location>
        <begin position="1576"/>
        <end position="1620"/>
    </location>
</feature>
<dbReference type="InterPro" id="IPR006026">
    <property type="entry name" value="Peptidase_Metallo"/>
</dbReference>
<dbReference type="SMART" id="SM00135">
    <property type="entry name" value="LY"/>
    <property type="match status" value="5"/>
</dbReference>
<feature type="binding site" evidence="15">
    <location>
        <position position="155"/>
    </location>
    <ligand>
        <name>Zn(2+)</name>
        <dbReference type="ChEBI" id="CHEBI:29105"/>
        <note>catalytic</note>
    </ligand>
</feature>
<organism evidence="18 19">
    <name type="scientific">Strongyloides stercoralis</name>
    <name type="common">Threadworm</name>
    <dbReference type="NCBI Taxonomy" id="6248"/>
    <lineage>
        <taxon>Eukaryota</taxon>
        <taxon>Metazoa</taxon>
        <taxon>Ecdysozoa</taxon>
        <taxon>Nematoda</taxon>
        <taxon>Chromadorea</taxon>
        <taxon>Rhabditida</taxon>
        <taxon>Tylenchina</taxon>
        <taxon>Panagrolaimomorpha</taxon>
        <taxon>Strongyloidoidea</taxon>
        <taxon>Strongyloididae</taxon>
        <taxon>Strongyloides</taxon>
    </lineage>
</organism>
<comment type="subcellular location">
    <subcellularLocation>
        <location evidence="1">Cell membrane</location>
        <topology evidence="1">Single-pass type I membrane protein</topology>
    </subcellularLocation>
</comment>
<dbReference type="SUPFAM" id="SSF57424">
    <property type="entry name" value="LDL receptor-like module"/>
    <property type="match status" value="6"/>
</dbReference>
<dbReference type="SMART" id="SM00192">
    <property type="entry name" value="LDLa"/>
    <property type="match status" value="7"/>
</dbReference>
<keyword evidence="18" id="KW-1185">Reference proteome</keyword>
<dbReference type="Pfam" id="PF00057">
    <property type="entry name" value="Ldl_recept_a"/>
    <property type="match status" value="5"/>
</dbReference>
<comment type="caution">
    <text evidence="13">Lacks conserved residue(s) required for the propagation of feature annotation.</text>
</comment>
<sequence>MKSIIYIHISIITFSILVVIFWTINKNSISNQILGVNYDGIFTYYHKNFKRDIYFYYETHLWKRPIEYYVEKDYMKDNVKKAISEIENNTCITFSERNATFNGTQGLIFVEKSSCLSFYGLRDPKYSQEIWLSSGCYINPFIILHEIGHALGLMHEHARIGRDKFIDIDFSQLDDHGKYNFKIYNSTVFYRNYLTAYDYASLMHYDRYDFGSFWKRLFGIPVMKSKLYDQYTWMMGQHEKATFNDYKQINLLHCNWCGYANNKTGRINKESAKCKNSGYPDFRNCSRCICPTGYTGDNCTEIVKSDAGCGNTTFTANETMRTILLGKKMNCYIQIKPKKPFKNVEFKVLYVNAPPYKNDICVESSAFQIKYRRDRGATGLLLCGHDPRTLTITSESKTILFFYEGIDNHKYVKINKYPKVVWKLHQATGLEVFNKNITIQKVDSNNYVIKYEEHFAKTLSCKVLSNINSSPEYQKLIRDKKFKNPKTEICKKSFINNNKDKCERGSSYGETFTEPIETYKINYYSFKCNIIIYGDSENNNKPTDNFSTSLIIQPKERENFIHKKNSTENFYIKCHKEPIIKAGKLKTIIIFDNNLNIKSKTILFDDDKGGLQGTTEYLVTDEGIWIEVYFFQQKKEILDNVKVLCNYEYKKGHEIGTIEVTHTFEITNVNEVPIENDKWESFRPKVIEEANFECDLIGKFYSRRSSVWLKQLYIDKGVKVKNPQWKQVAKHGDPDFESSSNRLITKIRLKKESIEGMPNNVQSVWRLAFFTNSQDDIQCLLTFATPLTEESEEKIDIIKSKNDSLPIELACGEVNNLPLKWHHENVLLDEGKINLEESLYSSTLNKLVIKKCNEITMGSYMVFSQSNPSIFCQFSYECVEKYYRMEDLEKMYEDQTKSNKDPRTLYEIGYEEYGIDKNDDPYLIYRPSNKINRKFSISKKYLKNLQLSGYPFFYHLPMDAKVLILVFLTIFLITTNKINSTPIFTKEFHPPIICFNDSFYCGDGLCIDKSWHCDGEHDCLDGSDEVNCTAPNLPIICNNDTEFHCYKQKSVNFDDLPKLFAAEKIYKSFSCIPRHLKCDGEYNCINGEDEDDCEGEITCSDGSFKCLQDGEGMSTCIPEAWRCDGSQDCFDGADEANCSKVIDCSSERFLCKNGQCISKMWVCDGEKDCDDGTDEAGCRDDCNLQTHFKCKNSGRCLPLHLRCDGDADCSDHSDEHECLIFSPFFSRNCSVGEFRCNGGTRCISEKWKCDGDVDCSDGSDEQGCSEKICGEDQMKCDNVCREKFLWCDGVVDCNDGTDESNCPHVPDNATCNPTKQYECPGSPKTCINYEDLCNDQVPSNNCIASVCNKEIHSCRKGSPNCQCRDTKYNGSICYCKDGFILHDDICVDINECRTEGICDQICYNVPGSYKCDCHIGFKLIPENNHTVIPHKCRASGSNPLILLSNRASIRKYDMTKNTITPVISSLDSAVAMDYWHQNGIIIWSDLVNENIMSCSMGHIESDDYNINKCSTGNGTVLISNVNADGLAIDWVHGLLFWTDSILKQINVMDIKTRKSKVLFNTSLEEPRGIAVDPSVGLIFWTDWGKEAKIERSGMNGEYREVIASGDNIQWPNGLTLDILERKVYFADAKIKSISSMNYFGNNLKTVIHSHKKLKHPYSLAVFEEKLYWTDWDKEGIVSANKFNGNDATEILQHVSSPMTVRIFHEILQPYHPNKCKTHRCSDLCLPKCQSFFIPYGTEAVLDGLSYSCICSEGLILVNGTCVTNDGTIDFITSDDESSILVNVILVFIIFIFLVSLIGVVVFYFYSHGQRSPTKLLRYTNPMYKSTFGNRNQDMDGLLNLGVINTRNNYSNPIISGNDHRNNQYNAGIPMTFSNPTYEVR</sequence>
<dbReference type="FunFam" id="4.10.400.10:FF:000034">
    <property type="entry name" value="Low-density lipoprotein receptor-related protein 2"/>
    <property type="match status" value="1"/>
</dbReference>
<dbReference type="InterPro" id="IPR018097">
    <property type="entry name" value="EGF_Ca-bd_CS"/>
</dbReference>
<evidence type="ECO:0000256" key="15">
    <source>
        <dbReference type="PROSITE-ProRule" id="PRU01211"/>
    </source>
</evidence>
<dbReference type="GO" id="GO:0043235">
    <property type="term" value="C:receptor complex"/>
    <property type="evidence" value="ECO:0007669"/>
    <property type="project" value="TreeGrafter"/>
</dbReference>
<dbReference type="GO" id="GO:0008270">
    <property type="term" value="F:zinc ion binding"/>
    <property type="evidence" value="ECO:0007669"/>
    <property type="project" value="UniProtKB-UniRule"/>
</dbReference>
<dbReference type="InterPro" id="IPR036055">
    <property type="entry name" value="LDL_receptor-like_sf"/>
</dbReference>
<evidence type="ECO:0000256" key="3">
    <source>
        <dbReference type="ARBA" id="ARBA00022536"/>
    </source>
</evidence>
<keyword evidence="15" id="KW-0482">Metalloprotease</keyword>
<dbReference type="PANTHER" id="PTHR22722:SF14">
    <property type="entry name" value="MEGALIN, ISOFORM A"/>
    <property type="match status" value="1"/>
</dbReference>
<feature type="disulfide bond" evidence="13">
    <location>
        <begin position="1078"/>
        <end position="1093"/>
    </location>
</feature>
<dbReference type="PROSITE" id="PS51864">
    <property type="entry name" value="ASTACIN"/>
    <property type="match status" value="1"/>
</dbReference>
<dbReference type="GO" id="GO:0042562">
    <property type="term" value="F:hormone binding"/>
    <property type="evidence" value="ECO:0007669"/>
    <property type="project" value="TreeGrafter"/>
</dbReference>
<feature type="disulfide bond" evidence="13">
    <location>
        <begin position="1123"/>
        <end position="1138"/>
    </location>
</feature>
<dbReference type="Pfam" id="PF00058">
    <property type="entry name" value="Ldl_recept_b"/>
    <property type="match status" value="2"/>
</dbReference>
<reference evidence="19" key="1">
    <citation type="submission" date="2024-02" db="UniProtKB">
        <authorList>
            <consortium name="WormBaseParasite"/>
        </authorList>
    </citation>
    <scope>IDENTIFICATION</scope>
</reference>
<dbReference type="SUPFAM" id="SSF55486">
    <property type="entry name" value="Metalloproteases ('zincins'), catalytic domain"/>
    <property type="match status" value="1"/>
</dbReference>
<dbReference type="PROSITE" id="PS51120">
    <property type="entry name" value="LDLRB"/>
    <property type="match status" value="2"/>
</dbReference>
<dbReference type="Gene3D" id="2.120.10.30">
    <property type="entry name" value="TolB, C-terminal domain"/>
    <property type="match status" value="1"/>
</dbReference>
<feature type="disulfide bond" evidence="13">
    <location>
        <begin position="1249"/>
        <end position="1264"/>
    </location>
</feature>
<keyword evidence="10 13" id="KW-1015">Disulfide bond</keyword>
<feature type="disulfide bond" evidence="13">
    <location>
        <begin position="994"/>
        <end position="1006"/>
    </location>
</feature>
<evidence type="ECO:0000256" key="16">
    <source>
        <dbReference type="SAM" id="Phobius"/>
    </source>
</evidence>
<keyword evidence="5 16" id="KW-0812">Transmembrane</keyword>
<evidence type="ECO:0000313" key="19">
    <source>
        <dbReference type="WBParaSite" id="TCONS_00003535.p1"/>
    </source>
</evidence>
<feature type="disulfide bond" evidence="13">
    <location>
        <begin position="1287"/>
        <end position="1302"/>
    </location>
</feature>
<dbReference type="InterPro" id="IPR001881">
    <property type="entry name" value="EGF-like_Ca-bd_dom"/>
</dbReference>